<dbReference type="InterPro" id="IPR000620">
    <property type="entry name" value="EamA_dom"/>
</dbReference>
<dbReference type="Gene3D" id="1.10.3730.20">
    <property type="match status" value="1"/>
</dbReference>
<feature type="transmembrane region" description="Helical" evidence="5">
    <location>
        <begin position="158"/>
        <end position="180"/>
    </location>
</feature>
<evidence type="ECO:0000256" key="4">
    <source>
        <dbReference type="ARBA" id="ARBA00023136"/>
    </source>
</evidence>
<evidence type="ECO:0000256" key="5">
    <source>
        <dbReference type="SAM" id="Phobius"/>
    </source>
</evidence>
<dbReference type="InterPro" id="IPR037185">
    <property type="entry name" value="EmrE-like"/>
</dbReference>
<dbReference type="InterPro" id="IPR050638">
    <property type="entry name" value="AA-Vitamin_Transporters"/>
</dbReference>
<feature type="transmembrane region" description="Helical" evidence="5">
    <location>
        <begin position="38"/>
        <end position="61"/>
    </location>
</feature>
<name>A0ABU8XHE9_9BURK</name>
<keyword evidence="3 5" id="KW-1133">Transmembrane helix</keyword>
<dbReference type="RefSeq" id="WP_340339312.1">
    <property type="nucleotide sequence ID" value="NZ_JBBKZS010000026.1"/>
</dbReference>
<keyword evidence="4 5" id="KW-0472">Membrane</keyword>
<feature type="domain" description="EamA" evidence="6">
    <location>
        <begin position="163"/>
        <end position="295"/>
    </location>
</feature>
<feature type="transmembrane region" description="Helical" evidence="5">
    <location>
        <begin position="279"/>
        <end position="299"/>
    </location>
</feature>
<dbReference type="PANTHER" id="PTHR32322:SF9">
    <property type="entry name" value="AMINO-ACID METABOLITE EFFLUX PUMP-RELATED"/>
    <property type="match status" value="1"/>
</dbReference>
<feature type="transmembrane region" description="Helical" evidence="5">
    <location>
        <begin position="73"/>
        <end position="94"/>
    </location>
</feature>
<evidence type="ECO:0000256" key="1">
    <source>
        <dbReference type="ARBA" id="ARBA00004141"/>
    </source>
</evidence>
<keyword evidence="8" id="KW-1185">Reference proteome</keyword>
<protein>
    <submittedName>
        <fullName evidence="7">DMT family transporter</fullName>
    </submittedName>
</protein>
<organism evidence="7 8">
    <name type="scientific">Variovorax robiniae</name>
    <dbReference type="NCBI Taxonomy" id="1836199"/>
    <lineage>
        <taxon>Bacteria</taxon>
        <taxon>Pseudomonadati</taxon>
        <taxon>Pseudomonadota</taxon>
        <taxon>Betaproteobacteria</taxon>
        <taxon>Burkholderiales</taxon>
        <taxon>Comamonadaceae</taxon>
        <taxon>Variovorax</taxon>
    </lineage>
</organism>
<comment type="subcellular location">
    <subcellularLocation>
        <location evidence="1">Membrane</location>
        <topology evidence="1">Multi-pass membrane protein</topology>
    </subcellularLocation>
</comment>
<dbReference type="SUPFAM" id="SSF103481">
    <property type="entry name" value="Multidrug resistance efflux transporter EmrE"/>
    <property type="match status" value="2"/>
</dbReference>
<comment type="caution">
    <text evidence="7">The sequence shown here is derived from an EMBL/GenBank/DDBJ whole genome shotgun (WGS) entry which is preliminary data.</text>
</comment>
<feature type="transmembrane region" description="Helical" evidence="5">
    <location>
        <begin position="100"/>
        <end position="120"/>
    </location>
</feature>
<sequence length="311" mass="32457">MIQATRKKSRRWVVDLVLLGALWGASFLFMRIGAAEFGALPTAAVRVGIATLFLLPILLLTRQGPALAQHWKPILLIGVANSGLPFALFCFALLSLSSGLAAVLNATVPMFGALVAWAWFRDRPDNSRLVGLAVGFIGVALLASRSEAPHTGGPGDSASAQLLGVVACLGACLSYGIAASATRRYLAGIPSLATATGSQIGATLFLVLPAIWLWPSHMPSLHAWLALTALGIFCTGVAYILFFRLIAEAGPARALTVTFLVPVFAVVYGAVFLHEPVTMWMLLCAAVIVCGVALSTGIVKLPLGGAAVKQA</sequence>
<evidence type="ECO:0000313" key="8">
    <source>
        <dbReference type="Proteomes" id="UP001367030"/>
    </source>
</evidence>
<keyword evidence="2 5" id="KW-0812">Transmembrane</keyword>
<feature type="transmembrane region" description="Helical" evidence="5">
    <location>
        <begin position="192"/>
        <end position="215"/>
    </location>
</feature>
<evidence type="ECO:0000256" key="2">
    <source>
        <dbReference type="ARBA" id="ARBA00022692"/>
    </source>
</evidence>
<reference evidence="7 8" key="1">
    <citation type="submission" date="2024-03" db="EMBL/GenBank/DDBJ databases">
        <title>Novel species of the genus Variovorax.</title>
        <authorList>
            <person name="Liu Q."/>
            <person name="Xin Y.-H."/>
        </authorList>
    </citation>
    <scope>NUCLEOTIDE SEQUENCE [LARGE SCALE GENOMIC DNA]</scope>
    <source>
        <strain evidence="7 8">KACC 18901</strain>
    </source>
</reference>
<dbReference type="EMBL" id="JBBKZS010000026">
    <property type="protein sequence ID" value="MEJ8859270.1"/>
    <property type="molecule type" value="Genomic_DNA"/>
</dbReference>
<evidence type="ECO:0000313" key="7">
    <source>
        <dbReference type="EMBL" id="MEJ8859270.1"/>
    </source>
</evidence>
<feature type="transmembrane region" description="Helical" evidence="5">
    <location>
        <begin position="254"/>
        <end position="273"/>
    </location>
</feature>
<accession>A0ABU8XHE9</accession>
<dbReference type="PANTHER" id="PTHR32322">
    <property type="entry name" value="INNER MEMBRANE TRANSPORTER"/>
    <property type="match status" value="1"/>
</dbReference>
<evidence type="ECO:0000256" key="3">
    <source>
        <dbReference type="ARBA" id="ARBA00022989"/>
    </source>
</evidence>
<dbReference type="Pfam" id="PF00892">
    <property type="entry name" value="EamA"/>
    <property type="match status" value="2"/>
</dbReference>
<evidence type="ECO:0000259" key="6">
    <source>
        <dbReference type="Pfam" id="PF00892"/>
    </source>
</evidence>
<gene>
    <name evidence="7" type="ORF">WKW79_32210</name>
</gene>
<proteinExistence type="predicted"/>
<feature type="transmembrane region" description="Helical" evidence="5">
    <location>
        <begin position="221"/>
        <end position="242"/>
    </location>
</feature>
<dbReference type="Proteomes" id="UP001367030">
    <property type="component" value="Unassembled WGS sequence"/>
</dbReference>
<feature type="domain" description="EamA" evidence="6">
    <location>
        <begin position="16"/>
        <end position="142"/>
    </location>
</feature>
<feature type="transmembrane region" description="Helical" evidence="5">
    <location>
        <begin position="129"/>
        <end position="146"/>
    </location>
</feature>
<feature type="transmembrane region" description="Helical" evidence="5">
    <location>
        <begin position="12"/>
        <end position="32"/>
    </location>
</feature>